<dbReference type="EMBL" id="CP022123">
    <property type="protein sequence ID" value="ASG27720.1"/>
    <property type="molecule type" value="Genomic_DNA"/>
</dbReference>
<feature type="domain" description="HD-CE" evidence="1">
    <location>
        <begin position="43"/>
        <end position="300"/>
    </location>
</feature>
<dbReference type="RefSeq" id="WP_088336922.1">
    <property type="nucleotide sequence ID" value="NZ_CP021934.1"/>
</dbReference>
<protein>
    <recommendedName>
        <fullName evidence="1">HD-CE domain-containing protein</fullName>
    </recommendedName>
</protein>
<dbReference type="InterPro" id="IPR036890">
    <property type="entry name" value="HATPase_C_sf"/>
</dbReference>
<keyword evidence="4" id="KW-1185">Reference proteome</keyword>
<evidence type="ECO:0000313" key="2">
    <source>
        <dbReference type="EMBL" id="ASC02485.1"/>
    </source>
</evidence>
<evidence type="ECO:0000313" key="4">
    <source>
        <dbReference type="Proteomes" id="UP000196759"/>
    </source>
</evidence>
<sequence>MNYFEKILDEKTKQENTIDYFTQWNYDKEIYLDVLAGVRDYYPNYTDHSNKHSEAILTNILRMFGEDGILKLSSFDLWLLLESVYLHDCGMYITREEAIKVLNDDNFKQFFYNISQDPRNPMYKYTKFFGDKYEYSDTIYHPNHDYSMRFIISSYKRSKHSEDFQKVIEWKDKLLPDRMYKILGNIAKAHGEKFSDVLKLPKKENGLGNELGHPIFIASLLRIGDLLDIDNNRFSKILIKNIESILPVDSSWHIDKHKSIEHFWIDEEKIEITAKINSGKKNYDIADITGNWFSYIEEEYNNLLHNWKRIIPKNFNKTLPTLGELKIEMVDYEYITSKKKPKFSLDINNTLSLLMGTSIYDKKEKAFQEIIQNSIDAIYLRVFEENKNQYDFNKKLKLEEIIDLFKDKKILVEINKNTNKSENDNIYNYWNISIKDRGIGIDKEHIKYIIEAGSSYKDDKKKKIIDSMPSWLKPSGNFGIGFQSIFMLTDCVKLKSKSLYSHENIEIELLKPSISNYDAGNIYYKKTFFDYKQEIGTEISFEYKTLKVTKRFTIKDTLSKEKSFLKDYISKYDALLDNDFDIGIYEVLDTLNKINMFSLIDIIVKKEKEEIILEKKLNIETYSPKEKFQISLFSNNYNHSFQDYYYKNQKVLNGPNILFFPAIINIVGFKANDVLEINRDKIKTDFKEKYTIELIEAIYKFIAEELNFQDLEENIKVQISCFYFYYKNYLKENKYKKEEVEKFFYDYKSNDFFFQSINELLKLDEFSIKINLFNSVSFHYTLNDEGITGGILGIFLSEIFEKNYYNVECIENGFLFKKTPKSEEEIINIDYDYSKLFSEFRYPGNRGRFFIYSNKLTKNLRLKEYNKLELEHSKTWIKFNNGRENMNIFFPLIERNFILFPFFVKSYNELIWNDTIKEKYIEFSYKNRLNEKLNREDIEKETDKFIENIEKEIQKIGNIKILKK</sequence>
<dbReference type="Gene3D" id="3.30.565.10">
    <property type="entry name" value="Histidine kinase-like ATPase, C-terminal domain"/>
    <property type="match status" value="1"/>
</dbReference>
<name>A0A241PZ00_FUSNP</name>
<dbReference type="Pfam" id="PF13589">
    <property type="entry name" value="HATPase_c_3"/>
    <property type="match status" value="1"/>
</dbReference>
<evidence type="ECO:0000313" key="3">
    <source>
        <dbReference type="EMBL" id="ASG27720.1"/>
    </source>
</evidence>
<dbReference type="Proteomes" id="UP000196759">
    <property type="component" value="Chromosome"/>
</dbReference>
<dbReference type="Proteomes" id="UP000197638">
    <property type="component" value="Chromosome"/>
</dbReference>
<dbReference type="EMBL" id="CP021934">
    <property type="protein sequence ID" value="ASC02485.1"/>
    <property type="molecule type" value="Genomic_DNA"/>
</dbReference>
<proteinExistence type="predicted"/>
<accession>A0A241PZ00</accession>
<dbReference type="Pfam" id="PF24391">
    <property type="entry name" value="HD-CE"/>
    <property type="match status" value="1"/>
</dbReference>
<reference evidence="3 5" key="2">
    <citation type="submission" date="2017-06" db="EMBL/GenBank/DDBJ databases">
        <title>Genome sequencing of Fusobacterium nucleatum subsp. polymorphum KCOM 1275 (=ChDC F310).</title>
        <authorList>
            <person name="Kook J.-K."/>
            <person name="Park S.-N."/>
            <person name="Lim Y.K."/>
            <person name="Roh H."/>
        </authorList>
    </citation>
    <scope>NUCLEOTIDE SEQUENCE [LARGE SCALE GENOMIC DNA]</scope>
    <source>
        <strain evidence="3 5">KCOM 1275</strain>
    </source>
</reference>
<gene>
    <name evidence="2" type="ORF">CBG50_03740</name>
    <name evidence="3" type="ORF">CBG61_01390</name>
</gene>
<dbReference type="AlphaFoldDB" id="A0A241PZ00"/>
<organism evidence="3 5">
    <name type="scientific">Fusobacterium nucleatum subsp. polymorphum</name>
    <name type="common">Fusobacterium polymorphum</name>
    <dbReference type="NCBI Taxonomy" id="76857"/>
    <lineage>
        <taxon>Bacteria</taxon>
        <taxon>Fusobacteriati</taxon>
        <taxon>Fusobacteriota</taxon>
        <taxon>Fusobacteriia</taxon>
        <taxon>Fusobacteriales</taxon>
        <taxon>Fusobacteriaceae</taxon>
        <taxon>Fusobacterium</taxon>
    </lineage>
</organism>
<evidence type="ECO:0000259" key="1">
    <source>
        <dbReference type="Pfam" id="PF24391"/>
    </source>
</evidence>
<evidence type="ECO:0000313" key="5">
    <source>
        <dbReference type="Proteomes" id="UP000197638"/>
    </source>
</evidence>
<dbReference type="InterPro" id="IPR056471">
    <property type="entry name" value="HD-CE"/>
</dbReference>
<reference evidence="2 4" key="1">
    <citation type="submission" date="2017-06" db="EMBL/GenBank/DDBJ databases">
        <title>Draft genome sequence of Fusobacterium nucleatum subsp. polymorphum KCOM 1260 (=ChDC F218).</title>
        <authorList>
            <person name="Kook J.-K."/>
            <person name="Park S.-N."/>
            <person name="Lim Y.K."/>
            <person name="Roh H."/>
        </authorList>
    </citation>
    <scope>NUCLEOTIDE SEQUENCE [LARGE SCALE GENOMIC DNA]</scope>
    <source>
        <strain evidence="2">KCOM 1260</strain>
        <strain evidence="4">KCOM 1260 (ChDC F218)</strain>
    </source>
</reference>
<dbReference type="SUPFAM" id="SSF55874">
    <property type="entry name" value="ATPase domain of HSP90 chaperone/DNA topoisomerase II/histidine kinase"/>
    <property type="match status" value="1"/>
</dbReference>